<organism evidence="1">
    <name type="scientific">Paenibacillus sp. AN1007</name>
    <dbReference type="NCBI Taxonomy" id="3151385"/>
    <lineage>
        <taxon>Bacteria</taxon>
        <taxon>Bacillati</taxon>
        <taxon>Bacillota</taxon>
        <taxon>Bacilli</taxon>
        <taxon>Bacillales</taxon>
        <taxon>Paenibacillaceae</taxon>
        <taxon>Paenibacillus</taxon>
    </lineage>
</organism>
<protein>
    <submittedName>
        <fullName evidence="1">Uncharacterized protein</fullName>
    </submittedName>
</protein>
<reference evidence="1" key="1">
    <citation type="submission" date="2024-05" db="EMBL/GenBank/DDBJ databases">
        <title>Draft genome assemblies of 36 bacteria isolated from hibernating arctic ground squirrels.</title>
        <authorList>
            <person name="McKee H."/>
            <person name="Mullen L."/>
            <person name="Drown D.M."/>
            <person name="Duddleston K.N."/>
        </authorList>
    </citation>
    <scope>NUCLEOTIDE SEQUENCE</scope>
    <source>
        <strain evidence="1">AN1007</strain>
    </source>
</reference>
<gene>
    <name evidence="1" type="ORF">ABXS70_19930</name>
</gene>
<sequence>MPGIDNYSLNNYGIDGFDKNADLELIASGTLTNDTSLMQTYRFVDDTSNGLLPFLKVDYPFGSTVPNIVIASFGTGTRAMLIRGLKNSNGNFFVLFFTGNSLAELSSRDDTAYINSSGFRIPVNVSGANYTWKAYV</sequence>
<name>A0AAU8NA27_9BACL</name>
<evidence type="ECO:0000313" key="1">
    <source>
        <dbReference type="EMBL" id="XCP93471.1"/>
    </source>
</evidence>
<dbReference type="RefSeq" id="WP_366290252.1">
    <property type="nucleotide sequence ID" value="NZ_CP159992.1"/>
</dbReference>
<dbReference type="AlphaFoldDB" id="A0AAU8NA27"/>
<accession>A0AAU8NA27</accession>
<proteinExistence type="predicted"/>
<dbReference type="EMBL" id="CP159992">
    <property type="protein sequence ID" value="XCP93471.1"/>
    <property type="molecule type" value="Genomic_DNA"/>
</dbReference>